<dbReference type="SUPFAM" id="SSF49742">
    <property type="entry name" value="PHM/PNGase F"/>
    <property type="match status" value="1"/>
</dbReference>
<evidence type="ECO:0000256" key="1">
    <source>
        <dbReference type="ARBA" id="ARBA00023157"/>
    </source>
</evidence>
<keyword evidence="5" id="KW-1185">Reference proteome</keyword>
<dbReference type="Pfam" id="PF09113">
    <property type="entry name" value="N-glycanase_C"/>
    <property type="match status" value="1"/>
</dbReference>
<gene>
    <name evidence="4" type="primary">si:dkey-256h2.1</name>
</gene>
<feature type="chain" id="PRO_5045271910" evidence="2">
    <location>
        <begin position="26"/>
        <end position="663"/>
    </location>
</feature>
<dbReference type="SMART" id="SM01290">
    <property type="entry name" value="N-glycanase_N"/>
    <property type="match status" value="1"/>
</dbReference>
<name>A0A8C5F5L4_GADMO</name>
<organism evidence="4 5">
    <name type="scientific">Gadus morhua</name>
    <name type="common">Atlantic cod</name>
    <dbReference type="NCBI Taxonomy" id="8049"/>
    <lineage>
        <taxon>Eukaryota</taxon>
        <taxon>Metazoa</taxon>
        <taxon>Chordata</taxon>
        <taxon>Craniata</taxon>
        <taxon>Vertebrata</taxon>
        <taxon>Euteleostomi</taxon>
        <taxon>Actinopterygii</taxon>
        <taxon>Neopterygii</taxon>
        <taxon>Teleostei</taxon>
        <taxon>Neoteleostei</taxon>
        <taxon>Acanthomorphata</taxon>
        <taxon>Zeiogadaria</taxon>
        <taxon>Gadariae</taxon>
        <taxon>Gadiformes</taxon>
        <taxon>Gadoidei</taxon>
        <taxon>Gadidae</taxon>
        <taxon>Gadus</taxon>
    </lineage>
</organism>
<dbReference type="InterPro" id="IPR053251">
    <property type="entry name" value="N-glycanase"/>
</dbReference>
<dbReference type="OrthoDB" id="406745at2759"/>
<dbReference type="Ensembl" id="ENSGMOT00000007210.2">
    <property type="protein sequence ID" value="ENSGMOP00000007008.2"/>
    <property type="gene ID" value="ENSGMOG00000006579.2"/>
</dbReference>
<dbReference type="GO" id="GO:0016715">
    <property type="term" value="F:oxidoreductase activity, acting on paired donors, with incorporation or reduction of molecular oxygen, reduced ascorbate as one donor, and incorporation of one atom of oxygen"/>
    <property type="evidence" value="ECO:0007669"/>
    <property type="project" value="InterPro"/>
</dbReference>
<dbReference type="PANTHER" id="PTHR39319">
    <property type="entry name" value="SI:DKEY-256H2.1"/>
    <property type="match status" value="1"/>
</dbReference>
<keyword evidence="1" id="KW-1015">Disulfide bond</keyword>
<evidence type="ECO:0000256" key="2">
    <source>
        <dbReference type="SAM" id="SignalP"/>
    </source>
</evidence>
<keyword evidence="2" id="KW-0732">Signal</keyword>
<dbReference type="Gene3D" id="3.50.30.30">
    <property type="match status" value="1"/>
</dbReference>
<feature type="signal peptide" evidence="2">
    <location>
        <begin position="1"/>
        <end position="25"/>
    </location>
</feature>
<dbReference type="InterPro" id="IPR015197">
    <property type="entry name" value="PngaseF_C"/>
</dbReference>
<dbReference type="PANTHER" id="PTHR39319:SF1">
    <property type="entry name" value="SI:DKEY-256H2.1"/>
    <property type="match status" value="1"/>
</dbReference>
<accession>A0A8C5F5L4</accession>
<dbReference type="InterPro" id="IPR008977">
    <property type="entry name" value="PHM/PNGase_F_dom_sf"/>
</dbReference>
<feature type="domain" description="Peptide-N-glycosidase F N-terminal" evidence="3">
    <location>
        <begin position="364"/>
        <end position="486"/>
    </location>
</feature>
<evidence type="ECO:0000313" key="4">
    <source>
        <dbReference type="Ensembl" id="ENSGMOP00000007008.2"/>
    </source>
</evidence>
<reference evidence="4" key="1">
    <citation type="submission" date="2025-08" db="UniProtKB">
        <authorList>
            <consortium name="Ensembl"/>
        </authorList>
    </citation>
    <scope>IDENTIFICATION</scope>
</reference>
<evidence type="ECO:0000259" key="3">
    <source>
        <dbReference type="SMART" id="SM01290"/>
    </source>
</evidence>
<dbReference type="Gene3D" id="2.60.120.230">
    <property type="match status" value="2"/>
</dbReference>
<sequence length="663" mass="73341">MARSSKASLHLWFVVTLMTSRVTLGEGSDQDLDQSTVDLSSETKHWGVEPGDTAPSFRVPTLDGELSYSPGALHGALIIHAFTHKSGFLECLWNNESSLSALVLDLPDSTQVLFLSLDDSAVDDALWMRRQVQRAALQHGREEVLSRLHFSPLPVFALGNWIPAVLYSWVCTRPRCGLAQAAFTSEVWKMPLIVKRLDARYDWLDNWDSGSYHLVDAGEGCEPSDRVAGRVAWVSEGNCSFFTKVQSMAQSNASGVLVWASEGRPLQNMNCQGEEECSTKLPDVPASMVHREASVIEALGLGQVVNVSFQGTPSPLIFIAIDQQGVLSEMGGFLYPSFSFLNWQAQWFEFSEDLRTRLLAPAQVVPVFDRVVMHGHKGAVATVEISPDMLLSDTLELDVALSCPGRRDMSCAHWDHTVQLLVCCDPLGPYCNVELGRWISAFRRGTGHWLTDVSPLIPLLGAGRCTFTMKHPWWAMPWVVSLNLRFRPPQSPVTGEGGEQSFPFWVMPLYGGGVFDKNYNTGRQPITIPIPDSTKKVLLYAVITAHGSDDHRCGEFCVTSHTFPVNGINNSLEFSDAGSPLGCTRRVREGAVPNEYGTWLSGRAGWCCGLPVRPWVTDVTGQLDLSGQLSNRILYYGLFEGRDPNPTKDPGYIIMSSFLVYYR</sequence>
<dbReference type="InterPro" id="IPR014784">
    <property type="entry name" value="Cu2_ascorb_mOase-like_C"/>
</dbReference>
<reference evidence="4" key="2">
    <citation type="submission" date="2025-09" db="UniProtKB">
        <authorList>
            <consortium name="Ensembl"/>
        </authorList>
    </citation>
    <scope>IDENTIFICATION</scope>
</reference>
<protein>
    <submittedName>
        <fullName evidence="4">Si:dkey-256h2.1</fullName>
    </submittedName>
</protein>
<dbReference type="CDD" id="cd00538">
    <property type="entry name" value="PA"/>
    <property type="match status" value="1"/>
</dbReference>
<evidence type="ECO:0000313" key="5">
    <source>
        <dbReference type="Proteomes" id="UP000694546"/>
    </source>
</evidence>
<dbReference type="Proteomes" id="UP000694546">
    <property type="component" value="Chromosome 11"/>
</dbReference>
<dbReference type="GeneTree" id="ENSGT00390000001883"/>
<dbReference type="InterPro" id="IPR003137">
    <property type="entry name" value="PA_domain"/>
</dbReference>
<proteinExistence type="predicted"/>
<dbReference type="OMA" id="VWQAQWF"/>
<dbReference type="AlphaFoldDB" id="A0A8C5F5L4"/>
<dbReference type="InterPro" id="IPR015196">
    <property type="entry name" value="PngaseF_N"/>
</dbReference>
<dbReference type="Pfam" id="PF02225">
    <property type="entry name" value="PA"/>
    <property type="match status" value="1"/>
</dbReference>
<dbReference type="Pfam" id="PF09112">
    <property type="entry name" value="N-glycanase_N"/>
    <property type="match status" value="2"/>
</dbReference>